<evidence type="ECO:0000259" key="11">
    <source>
        <dbReference type="Pfam" id="PF02875"/>
    </source>
</evidence>
<keyword evidence="4" id="KW-0479">Metal-binding</keyword>
<dbReference type="InterPro" id="IPR001645">
    <property type="entry name" value="Folylpolyglutamate_synth"/>
</dbReference>
<evidence type="ECO:0000256" key="8">
    <source>
        <dbReference type="ARBA" id="ARBA00030592"/>
    </source>
</evidence>
<evidence type="ECO:0000256" key="10">
    <source>
        <dbReference type="PIRNR" id="PIRNR001563"/>
    </source>
</evidence>
<dbReference type="PANTHER" id="PTHR11136:SF0">
    <property type="entry name" value="DIHYDROFOLATE SYNTHETASE-RELATED"/>
    <property type="match status" value="1"/>
</dbReference>
<feature type="domain" description="Mur ligase C-terminal" evidence="11">
    <location>
        <begin position="301"/>
        <end position="418"/>
    </location>
</feature>
<dbReference type="Gene3D" id="3.90.190.20">
    <property type="entry name" value="Mur ligase, C-terminal domain"/>
    <property type="match status" value="1"/>
</dbReference>
<dbReference type="PANTHER" id="PTHR11136">
    <property type="entry name" value="FOLYLPOLYGLUTAMATE SYNTHASE-RELATED"/>
    <property type="match status" value="1"/>
</dbReference>
<dbReference type="SUPFAM" id="SSF53244">
    <property type="entry name" value="MurD-like peptide ligases, peptide-binding domain"/>
    <property type="match status" value="1"/>
</dbReference>
<keyword evidence="7" id="KW-0460">Magnesium</keyword>
<evidence type="ECO:0000256" key="9">
    <source>
        <dbReference type="ARBA" id="ARBA00047493"/>
    </source>
</evidence>
<dbReference type="PROSITE" id="PS01011">
    <property type="entry name" value="FOLYLPOLYGLU_SYNT_1"/>
    <property type="match status" value="1"/>
</dbReference>
<dbReference type="Proteomes" id="UP001516662">
    <property type="component" value="Unassembled WGS sequence"/>
</dbReference>
<proteinExistence type="inferred from homology"/>
<dbReference type="InterPro" id="IPR018109">
    <property type="entry name" value="Folylpolyglutamate_synth_CS"/>
</dbReference>
<evidence type="ECO:0000256" key="4">
    <source>
        <dbReference type="ARBA" id="ARBA00022723"/>
    </source>
</evidence>
<evidence type="ECO:0000313" key="14">
    <source>
        <dbReference type="Proteomes" id="UP001516662"/>
    </source>
</evidence>
<organism evidence="13 14">
    <name type="scientific">Litchfieldia luteola</name>
    <dbReference type="NCBI Taxonomy" id="682179"/>
    <lineage>
        <taxon>Bacteria</taxon>
        <taxon>Bacillati</taxon>
        <taxon>Bacillota</taxon>
        <taxon>Bacilli</taxon>
        <taxon>Bacillales</taxon>
        <taxon>Bacillaceae</taxon>
        <taxon>Litchfieldia</taxon>
    </lineage>
</organism>
<dbReference type="Pfam" id="PF08245">
    <property type="entry name" value="Mur_ligase_M"/>
    <property type="match status" value="1"/>
</dbReference>
<reference evidence="13 14" key="1">
    <citation type="submission" date="2020-10" db="EMBL/GenBank/DDBJ databases">
        <title>Bacillus sp. HD4P25, an endophyte from a halophyte.</title>
        <authorList>
            <person name="Sun J.-Q."/>
        </authorList>
    </citation>
    <scope>NUCLEOTIDE SEQUENCE [LARGE SCALE GENOMIC DNA]</scope>
    <source>
        <strain evidence="13 14">YIM 93174</strain>
    </source>
</reference>
<evidence type="ECO:0000256" key="1">
    <source>
        <dbReference type="ARBA" id="ARBA00008276"/>
    </source>
</evidence>
<keyword evidence="14" id="KW-1185">Reference proteome</keyword>
<dbReference type="Gene3D" id="3.40.1190.10">
    <property type="entry name" value="Mur-like, catalytic domain"/>
    <property type="match status" value="1"/>
</dbReference>
<keyword evidence="3 10" id="KW-0436">Ligase</keyword>
<keyword evidence="6 10" id="KW-0067">ATP-binding</keyword>
<evidence type="ECO:0000256" key="3">
    <source>
        <dbReference type="ARBA" id="ARBA00022598"/>
    </source>
</evidence>
<dbReference type="PROSITE" id="PS01012">
    <property type="entry name" value="FOLYLPOLYGLU_SYNT_2"/>
    <property type="match status" value="1"/>
</dbReference>
<evidence type="ECO:0000259" key="12">
    <source>
        <dbReference type="Pfam" id="PF08245"/>
    </source>
</evidence>
<dbReference type="RefSeq" id="WP_193535637.1">
    <property type="nucleotide sequence ID" value="NZ_JADCLJ010000019.1"/>
</dbReference>
<keyword evidence="5 10" id="KW-0547">Nucleotide-binding</keyword>
<dbReference type="InterPro" id="IPR004101">
    <property type="entry name" value="Mur_ligase_C"/>
</dbReference>
<dbReference type="Pfam" id="PF02875">
    <property type="entry name" value="Mur_ligase_C"/>
    <property type="match status" value="1"/>
</dbReference>
<evidence type="ECO:0000256" key="2">
    <source>
        <dbReference type="ARBA" id="ARBA00013025"/>
    </source>
</evidence>
<comment type="caution">
    <text evidence="13">The sequence shown here is derived from an EMBL/GenBank/DDBJ whole genome shotgun (WGS) entry which is preliminary data.</text>
</comment>
<evidence type="ECO:0000313" key="13">
    <source>
        <dbReference type="EMBL" id="MBE4908165.1"/>
    </source>
</evidence>
<dbReference type="EC" id="6.3.2.17" evidence="2"/>
<comment type="catalytic activity">
    <reaction evidence="9">
        <text>(6S)-5,6,7,8-tetrahydrofolyl-(gamma-L-Glu)(n) + L-glutamate + ATP = (6S)-5,6,7,8-tetrahydrofolyl-(gamma-L-Glu)(n+1) + ADP + phosphate + H(+)</text>
        <dbReference type="Rhea" id="RHEA:10580"/>
        <dbReference type="Rhea" id="RHEA-COMP:14738"/>
        <dbReference type="Rhea" id="RHEA-COMP:14740"/>
        <dbReference type="ChEBI" id="CHEBI:15378"/>
        <dbReference type="ChEBI" id="CHEBI:29985"/>
        <dbReference type="ChEBI" id="CHEBI:30616"/>
        <dbReference type="ChEBI" id="CHEBI:43474"/>
        <dbReference type="ChEBI" id="CHEBI:141005"/>
        <dbReference type="ChEBI" id="CHEBI:456216"/>
        <dbReference type="EC" id="6.3.2.17"/>
    </reaction>
</comment>
<dbReference type="InterPro" id="IPR036565">
    <property type="entry name" value="Mur-like_cat_sf"/>
</dbReference>
<dbReference type="EMBL" id="JADCLJ010000019">
    <property type="protein sequence ID" value="MBE4908165.1"/>
    <property type="molecule type" value="Genomic_DNA"/>
</dbReference>
<protein>
    <recommendedName>
        <fullName evidence="2">tetrahydrofolate synthase</fullName>
        <ecNumber evidence="2">6.3.2.17</ecNumber>
    </recommendedName>
    <alternativeName>
        <fullName evidence="8">Tetrahydrofolylpolyglutamate synthase</fullName>
    </alternativeName>
</protein>
<evidence type="ECO:0000256" key="5">
    <source>
        <dbReference type="ARBA" id="ARBA00022741"/>
    </source>
</evidence>
<gene>
    <name evidence="13" type="ORF">IMZ08_08870</name>
</gene>
<name>A0ABR9QI52_9BACI</name>
<dbReference type="InterPro" id="IPR013221">
    <property type="entry name" value="Mur_ligase_cen"/>
</dbReference>
<dbReference type="PIRSF" id="PIRSF001563">
    <property type="entry name" value="Folylpolyglu_synth"/>
    <property type="match status" value="1"/>
</dbReference>
<feature type="domain" description="Mur ligase central" evidence="12">
    <location>
        <begin position="46"/>
        <end position="273"/>
    </location>
</feature>
<sequence length="436" mass="49635">MFTTYEEALGWIHSRLRLGIKPGLKRMEWMMERLEHPHDKINAIHVAGTNGKGSTVCYLRNMLECAGYNVGTFTSPFFEVFNERISVNGHPIADEEIVRLANIIYPLAVELESTEWGSPTEFEIITAMAFYYFGNQEDVDIVVFETGLGGRLDSTNIINPLLTVITNIGYDHMNLLGETLPEIAFEKAGIIKEGVPLVSSVEQEEAIKVIMDRATSLQSQVYCLDLDYHITNKRPIAYGEEFSIRTPTNTFQELIITMKGEHQIKNAALSLMAISVLQQQHDFIIKETHIREGLKRARWIGRFETLCDRPTIIIDGAHNPEGINSLVNTINTRYNDRKVHIIFCALKDKKLSDMIIPLETVAESLSFTSFDFPRVSSAKELFDVSTFEKKDFDEDWKSCITRKMKSVTNDEILIVTGSLYFLSEVRPFIVEECKNI</sequence>
<accession>A0ABR9QI52</accession>
<dbReference type="NCBIfam" id="TIGR01499">
    <property type="entry name" value="folC"/>
    <property type="match status" value="1"/>
</dbReference>
<evidence type="ECO:0000256" key="6">
    <source>
        <dbReference type="ARBA" id="ARBA00022840"/>
    </source>
</evidence>
<dbReference type="InterPro" id="IPR036615">
    <property type="entry name" value="Mur_ligase_C_dom_sf"/>
</dbReference>
<evidence type="ECO:0000256" key="7">
    <source>
        <dbReference type="ARBA" id="ARBA00022842"/>
    </source>
</evidence>
<dbReference type="SUPFAM" id="SSF53623">
    <property type="entry name" value="MurD-like peptide ligases, catalytic domain"/>
    <property type="match status" value="1"/>
</dbReference>
<comment type="similarity">
    <text evidence="1 10">Belongs to the folylpolyglutamate synthase family.</text>
</comment>